<organism evidence="1 2">
    <name type="scientific">Morella rubra</name>
    <name type="common">Chinese bayberry</name>
    <dbReference type="NCBI Taxonomy" id="262757"/>
    <lineage>
        <taxon>Eukaryota</taxon>
        <taxon>Viridiplantae</taxon>
        <taxon>Streptophyta</taxon>
        <taxon>Embryophyta</taxon>
        <taxon>Tracheophyta</taxon>
        <taxon>Spermatophyta</taxon>
        <taxon>Magnoliopsida</taxon>
        <taxon>eudicotyledons</taxon>
        <taxon>Gunneridae</taxon>
        <taxon>Pentapetalae</taxon>
        <taxon>rosids</taxon>
        <taxon>fabids</taxon>
        <taxon>Fagales</taxon>
        <taxon>Myricaceae</taxon>
        <taxon>Morella</taxon>
    </lineage>
</organism>
<dbReference type="GO" id="GO:0003723">
    <property type="term" value="F:RNA binding"/>
    <property type="evidence" value="ECO:0007669"/>
    <property type="project" value="InterPro"/>
</dbReference>
<evidence type="ECO:0000313" key="2">
    <source>
        <dbReference type="Proteomes" id="UP000516437"/>
    </source>
</evidence>
<dbReference type="GO" id="GO:1990481">
    <property type="term" value="P:mRNA pseudouridine synthesis"/>
    <property type="evidence" value="ECO:0007669"/>
    <property type="project" value="TreeGrafter"/>
</dbReference>
<dbReference type="PANTHER" id="PTHR11142:SF4">
    <property type="entry name" value="PSEUDOURIDYLATE SYNTHASE 1 HOMOLOG"/>
    <property type="match status" value="1"/>
</dbReference>
<dbReference type="Proteomes" id="UP000516437">
    <property type="component" value="Chromosome 6"/>
</dbReference>
<reference evidence="1 2" key="1">
    <citation type="journal article" date="2019" name="Plant Biotechnol. J.">
        <title>The red bayberry genome and genetic basis of sex determination.</title>
        <authorList>
            <person name="Jia H.M."/>
            <person name="Jia H.J."/>
            <person name="Cai Q.L."/>
            <person name="Wang Y."/>
            <person name="Zhao H.B."/>
            <person name="Yang W.F."/>
            <person name="Wang G.Y."/>
            <person name="Li Y.H."/>
            <person name="Zhan D.L."/>
            <person name="Shen Y.T."/>
            <person name="Niu Q.F."/>
            <person name="Chang L."/>
            <person name="Qiu J."/>
            <person name="Zhao L."/>
            <person name="Xie H.B."/>
            <person name="Fu W.Y."/>
            <person name="Jin J."/>
            <person name="Li X.W."/>
            <person name="Jiao Y."/>
            <person name="Zhou C.C."/>
            <person name="Tu T."/>
            <person name="Chai C.Y."/>
            <person name="Gao J.L."/>
            <person name="Fan L.J."/>
            <person name="van de Weg E."/>
            <person name="Wang J.Y."/>
            <person name="Gao Z.S."/>
        </authorList>
    </citation>
    <scope>NUCLEOTIDE SEQUENCE [LARGE SCALE GENOMIC DNA]</scope>
    <source>
        <tissue evidence="1">Leaves</tissue>
    </source>
</reference>
<dbReference type="AlphaFoldDB" id="A0A6A1V9F2"/>
<gene>
    <name evidence="1" type="ORF">CJ030_MR6G026965</name>
</gene>
<dbReference type="SUPFAM" id="SSF55120">
    <property type="entry name" value="Pseudouridine synthase"/>
    <property type="match status" value="1"/>
</dbReference>
<proteinExistence type="predicted"/>
<dbReference type="OrthoDB" id="10256309at2759"/>
<dbReference type="InterPro" id="IPR020095">
    <property type="entry name" value="PsdUridine_synth_TruA_C"/>
</dbReference>
<evidence type="ECO:0000313" key="1">
    <source>
        <dbReference type="EMBL" id="KAB1208806.1"/>
    </source>
</evidence>
<protein>
    <submittedName>
        <fullName evidence="1">Uncharacterized protein</fullName>
    </submittedName>
</protein>
<dbReference type="InterPro" id="IPR001406">
    <property type="entry name" value="PsdUridine_synth_TruA"/>
</dbReference>
<dbReference type="GO" id="GO:0031119">
    <property type="term" value="P:tRNA pseudouridine synthesis"/>
    <property type="evidence" value="ECO:0007669"/>
    <property type="project" value="TreeGrafter"/>
</dbReference>
<comment type="caution">
    <text evidence="1">The sequence shown here is derived from an EMBL/GenBank/DDBJ whole genome shotgun (WGS) entry which is preliminary data.</text>
</comment>
<dbReference type="GO" id="GO:0005634">
    <property type="term" value="C:nucleus"/>
    <property type="evidence" value="ECO:0007669"/>
    <property type="project" value="TreeGrafter"/>
</dbReference>
<dbReference type="InterPro" id="IPR020103">
    <property type="entry name" value="PsdUridine_synth_cat_dom_sf"/>
</dbReference>
<name>A0A6A1V9F2_9ROSI</name>
<keyword evidence="2" id="KW-1185">Reference proteome</keyword>
<dbReference type="GO" id="GO:0009982">
    <property type="term" value="F:pseudouridine synthase activity"/>
    <property type="evidence" value="ECO:0007669"/>
    <property type="project" value="InterPro"/>
</dbReference>
<sequence length="147" mass="17276">MGTFSSVKGDEKGAKGSKYSHGEKEMEWFNRILKYYFGTHNFHNFTTRTKAEDPAVRRFIISFNANSEDDWGCRGYHEELCSRSTDRKSFAEDVNINVPTTPEVGLYLEECFFTSYNKKRKDSHEELSMKAYEQEPEEFKNRFTAYV</sequence>
<dbReference type="EMBL" id="RXIC02000024">
    <property type="protein sequence ID" value="KAB1208806.1"/>
    <property type="molecule type" value="Genomic_DNA"/>
</dbReference>
<accession>A0A6A1V9F2</accession>
<dbReference type="Gene3D" id="3.30.70.660">
    <property type="entry name" value="Pseudouridine synthase I, catalytic domain, C-terminal subdomain"/>
    <property type="match status" value="2"/>
</dbReference>
<dbReference type="PANTHER" id="PTHR11142">
    <property type="entry name" value="PSEUDOURIDYLATE SYNTHASE"/>
    <property type="match status" value="1"/>
</dbReference>